<dbReference type="InterPro" id="IPR011032">
    <property type="entry name" value="GroES-like_sf"/>
</dbReference>
<dbReference type="SMART" id="SM00829">
    <property type="entry name" value="PKS_ER"/>
    <property type="match status" value="1"/>
</dbReference>
<keyword evidence="3" id="KW-0560">Oxidoreductase</keyword>
<comment type="similarity">
    <text evidence="4">Belongs to the zinc-containing alcohol dehydrogenase family.</text>
</comment>
<dbReference type="Gene3D" id="3.90.180.10">
    <property type="entry name" value="Medium-chain alcohol dehydrogenases, catalytic domain"/>
    <property type="match status" value="1"/>
</dbReference>
<evidence type="ECO:0000259" key="5">
    <source>
        <dbReference type="SMART" id="SM00829"/>
    </source>
</evidence>
<evidence type="ECO:0000256" key="4">
    <source>
        <dbReference type="RuleBase" id="RU361277"/>
    </source>
</evidence>
<proteinExistence type="inferred from homology"/>
<dbReference type="CDD" id="cd08258">
    <property type="entry name" value="Zn_ADH4"/>
    <property type="match status" value="1"/>
</dbReference>
<dbReference type="EMBL" id="VXRG01000054">
    <property type="protein sequence ID" value="MXY93068.1"/>
    <property type="molecule type" value="Genomic_DNA"/>
</dbReference>
<dbReference type="Pfam" id="PF08240">
    <property type="entry name" value="ADH_N"/>
    <property type="match status" value="1"/>
</dbReference>
<name>A0A6B0YUD6_9CHLR</name>
<dbReference type="SUPFAM" id="SSF50129">
    <property type="entry name" value="GroES-like"/>
    <property type="match status" value="1"/>
</dbReference>
<accession>A0A6B0YUD6</accession>
<sequence length="341" mass="36061">MKGVAKLRPGVGQVGLIDAPEPSAIPGHLVIEVTAAGLCGTDAHIYHDEYPCRPPVILGHEVAGKIVDVGNGVSRYTAGSSVTSEPYYTLCGLCPYCKAGMPNHCPQRASIGSGVNGAFARYVLVPERSIHLLPEGVDEWAGALTEPLACCVHALENSRVEPGDLAVITGPGAIGLMMLQVVKAAGARALVIGTDTDEARLELAERLGADATLIAGKDDLQNAVAERTEGLGADISFECSGAGPGAQTALELVRHRGRYVQVGLFGRPVLWDLEQVCIKEVQVQGTFATVASSWRKALALLQTGELRTGPLISHRLPLDEWQQAFDLFEGREGVKVVFSPE</sequence>
<dbReference type="Pfam" id="PF00107">
    <property type="entry name" value="ADH_zinc_N"/>
    <property type="match status" value="1"/>
</dbReference>
<reference evidence="6" key="1">
    <citation type="submission" date="2019-09" db="EMBL/GenBank/DDBJ databases">
        <title>Characterisation of the sponge microbiome using genome-centric metagenomics.</title>
        <authorList>
            <person name="Engelberts J.P."/>
            <person name="Robbins S.J."/>
            <person name="De Goeij J.M."/>
            <person name="Aranda M."/>
            <person name="Bell S.C."/>
            <person name="Webster N.S."/>
        </authorList>
    </citation>
    <scope>NUCLEOTIDE SEQUENCE</scope>
    <source>
        <strain evidence="6">SB0664_bin_27</strain>
    </source>
</reference>
<dbReference type="PANTHER" id="PTHR43401:SF2">
    <property type="entry name" value="L-THREONINE 3-DEHYDROGENASE"/>
    <property type="match status" value="1"/>
</dbReference>
<keyword evidence="1 4" id="KW-0479">Metal-binding</keyword>
<evidence type="ECO:0000256" key="3">
    <source>
        <dbReference type="ARBA" id="ARBA00023002"/>
    </source>
</evidence>
<dbReference type="Gene3D" id="3.40.50.720">
    <property type="entry name" value="NAD(P)-binding Rossmann-like Domain"/>
    <property type="match status" value="1"/>
</dbReference>
<dbReference type="InterPro" id="IPR036291">
    <property type="entry name" value="NAD(P)-bd_dom_sf"/>
</dbReference>
<keyword evidence="2 4" id="KW-0862">Zinc</keyword>
<dbReference type="GO" id="GO:0016491">
    <property type="term" value="F:oxidoreductase activity"/>
    <property type="evidence" value="ECO:0007669"/>
    <property type="project" value="UniProtKB-KW"/>
</dbReference>
<feature type="domain" description="Enoyl reductase (ER)" evidence="5">
    <location>
        <begin position="10"/>
        <end position="338"/>
    </location>
</feature>
<comment type="cofactor">
    <cofactor evidence="4">
        <name>Zn(2+)</name>
        <dbReference type="ChEBI" id="CHEBI:29105"/>
    </cofactor>
</comment>
<dbReference type="InterPro" id="IPR050129">
    <property type="entry name" value="Zn_alcohol_dh"/>
</dbReference>
<dbReference type="GO" id="GO:0008270">
    <property type="term" value="F:zinc ion binding"/>
    <property type="evidence" value="ECO:0007669"/>
    <property type="project" value="InterPro"/>
</dbReference>
<dbReference type="SUPFAM" id="SSF51735">
    <property type="entry name" value="NAD(P)-binding Rossmann-fold domains"/>
    <property type="match status" value="1"/>
</dbReference>
<dbReference type="PANTHER" id="PTHR43401">
    <property type="entry name" value="L-THREONINE 3-DEHYDROGENASE"/>
    <property type="match status" value="1"/>
</dbReference>
<organism evidence="6">
    <name type="scientific">Caldilineaceae bacterium SB0664_bin_27</name>
    <dbReference type="NCBI Taxonomy" id="2605260"/>
    <lineage>
        <taxon>Bacteria</taxon>
        <taxon>Bacillati</taxon>
        <taxon>Chloroflexota</taxon>
        <taxon>Caldilineae</taxon>
        <taxon>Caldilineales</taxon>
        <taxon>Caldilineaceae</taxon>
    </lineage>
</organism>
<protein>
    <submittedName>
        <fullName evidence="6">Alcohol dehydrogenase catalytic domain-containing protein</fullName>
    </submittedName>
</protein>
<evidence type="ECO:0000256" key="1">
    <source>
        <dbReference type="ARBA" id="ARBA00022723"/>
    </source>
</evidence>
<gene>
    <name evidence="6" type="ORF">F4Y42_06405</name>
</gene>
<evidence type="ECO:0000256" key="2">
    <source>
        <dbReference type="ARBA" id="ARBA00022833"/>
    </source>
</evidence>
<dbReference type="InterPro" id="IPR013154">
    <property type="entry name" value="ADH-like_N"/>
</dbReference>
<dbReference type="AlphaFoldDB" id="A0A6B0YUD6"/>
<comment type="caution">
    <text evidence="6">The sequence shown here is derived from an EMBL/GenBank/DDBJ whole genome shotgun (WGS) entry which is preliminary data.</text>
</comment>
<dbReference type="InterPro" id="IPR002328">
    <property type="entry name" value="ADH_Zn_CS"/>
</dbReference>
<dbReference type="InterPro" id="IPR020843">
    <property type="entry name" value="ER"/>
</dbReference>
<dbReference type="PROSITE" id="PS00059">
    <property type="entry name" value="ADH_ZINC"/>
    <property type="match status" value="1"/>
</dbReference>
<evidence type="ECO:0000313" key="6">
    <source>
        <dbReference type="EMBL" id="MXY93068.1"/>
    </source>
</evidence>
<dbReference type="InterPro" id="IPR013149">
    <property type="entry name" value="ADH-like_C"/>
</dbReference>